<evidence type="ECO:0000256" key="6">
    <source>
        <dbReference type="ARBA" id="ARBA00023242"/>
    </source>
</evidence>
<dbReference type="EMBL" id="GECU01009220">
    <property type="protein sequence ID" value="JAS98486.1"/>
    <property type="molecule type" value="Transcribed_RNA"/>
</dbReference>
<dbReference type="Pfam" id="PF14629">
    <property type="entry name" value="ORC4_C"/>
    <property type="match status" value="1"/>
</dbReference>
<comment type="similarity">
    <text evidence="2 7">Belongs to the ORC4 family.</text>
</comment>
<feature type="domain" description="Orc1-like AAA ATPase" evidence="8">
    <location>
        <begin position="31"/>
        <end position="176"/>
    </location>
</feature>
<evidence type="ECO:0000259" key="9">
    <source>
        <dbReference type="Pfam" id="PF14629"/>
    </source>
</evidence>
<keyword evidence="5 7" id="KW-0238">DNA-binding</keyword>
<dbReference type="InterPro" id="IPR027417">
    <property type="entry name" value="P-loop_NTPase"/>
</dbReference>
<gene>
    <name evidence="10" type="ORF">g.9093</name>
</gene>
<dbReference type="InterPro" id="IPR032705">
    <property type="entry name" value="ORC4_C"/>
</dbReference>
<feature type="domain" description="Origin recognition complex subunit 4 C-terminal" evidence="9">
    <location>
        <begin position="214"/>
        <end position="407"/>
    </location>
</feature>
<evidence type="ECO:0000259" key="8">
    <source>
        <dbReference type="Pfam" id="PF13191"/>
    </source>
</evidence>
<sequence length="426" mass="48741">MSTSQSFLPWRKKLKEKIMSSTMCCGRFTKECDQLKYVLERTIKHGESDSVLLIGFKGSGKTTILNHSLNTIRQSGHDDFTIVHLNGLIHTDDGLALKEIICQLHLKELEGDRVAGSFSDNLLFLLQSLRTGDRNTSKPVIFILDEFHLFCSHRNQTLLYNLFEAAQASWAPICVVGMTSRVDVTELLEKRVKSRFSHRTILLLSNPTLKERLQLFKSLLTFETKDSRKTDSFIQRWNENINSLCNEGSVRDVLEKQLFCDTDEKMFRSYLLTLLCKIPVSAELRNVKLTAEDIKECYEFLACDAKITLLQGLSTLELCLVIAMTHQMELYDDEPFNFEMILNRYLKFAKQSNSVKLSERPVVLKAFERLQALELIIPLSGMAGRSGLKEYQMYNFLLTKSQVTSALQSYVGLQTDIVQWANSSLD</sequence>
<dbReference type="CDD" id="cd00009">
    <property type="entry name" value="AAA"/>
    <property type="match status" value="1"/>
</dbReference>
<accession>A0A1B6JGR3</accession>
<dbReference type="Pfam" id="PF13191">
    <property type="entry name" value="AAA_16"/>
    <property type="match status" value="1"/>
</dbReference>
<evidence type="ECO:0000256" key="2">
    <source>
        <dbReference type="ARBA" id="ARBA00005334"/>
    </source>
</evidence>
<dbReference type="GO" id="GO:0006270">
    <property type="term" value="P:DNA replication initiation"/>
    <property type="evidence" value="ECO:0007669"/>
    <property type="project" value="TreeGrafter"/>
</dbReference>
<protein>
    <recommendedName>
        <fullName evidence="3 7">Origin recognition complex subunit 4</fullName>
    </recommendedName>
</protein>
<evidence type="ECO:0000313" key="10">
    <source>
        <dbReference type="EMBL" id="JAS98486.1"/>
    </source>
</evidence>
<dbReference type="SUPFAM" id="SSF52540">
    <property type="entry name" value="P-loop containing nucleoside triphosphate hydrolases"/>
    <property type="match status" value="1"/>
</dbReference>
<evidence type="ECO:0000256" key="7">
    <source>
        <dbReference type="PIRNR" id="PIRNR007858"/>
    </source>
</evidence>
<evidence type="ECO:0000256" key="3">
    <source>
        <dbReference type="ARBA" id="ARBA00019083"/>
    </source>
</evidence>
<dbReference type="InterPro" id="IPR016527">
    <property type="entry name" value="ORC4"/>
</dbReference>
<proteinExistence type="inferred from homology"/>
<dbReference type="InterPro" id="IPR041664">
    <property type="entry name" value="AAA_16"/>
</dbReference>
<dbReference type="PANTHER" id="PTHR12087:SF0">
    <property type="entry name" value="ORIGIN RECOGNITION COMPLEX SUBUNIT 4"/>
    <property type="match status" value="1"/>
</dbReference>
<dbReference type="PIRSF" id="PIRSF007858">
    <property type="entry name" value="ORC4"/>
    <property type="match status" value="1"/>
</dbReference>
<comment type="subcellular location">
    <subcellularLocation>
        <location evidence="1 7">Nucleus</location>
    </subcellularLocation>
</comment>
<reference evidence="10" key="1">
    <citation type="submission" date="2015-11" db="EMBL/GenBank/DDBJ databases">
        <title>De novo transcriptome assembly of four potential Pierce s Disease insect vectors from Arizona vineyards.</title>
        <authorList>
            <person name="Tassone E.E."/>
        </authorList>
    </citation>
    <scope>NUCLEOTIDE SEQUENCE</scope>
</reference>
<dbReference type="GO" id="GO:0003688">
    <property type="term" value="F:DNA replication origin binding"/>
    <property type="evidence" value="ECO:0007669"/>
    <property type="project" value="TreeGrafter"/>
</dbReference>
<organism evidence="10">
    <name type="scientific">Homalodisca liturata</name>
    <dbReference type="NCBI Taxonomy" id="320908"/>
    <lineage>
        <taxon>Eukaryota</taxon>
        <taxon>Metazoa</taxon>
        <taxon>Ecdysozoa</taxon>
        <taxon>Arthropoda</taxon>
        <taxon>Hexapoda</taxon>
        <taxon>Insecta</taxon>
        <taxon>Pterygota</taxon>
        <taxon>Neoptera</taxon>
        <taxon>Paraneoptera</taxon>
        <taxon>Hemiptera</taxon>
        <taxon>Auchenorrhyncha</taxon>
        <taxon>Membracoidea</taxon>
        <taxon>Cicadellidae</taxon>
        <taxon>Cicadellinae</taxon>
        <taxon>Proconiini</taxon>
        <taxon>Homalodisca</taxon>
    </lineage>
</organism>
<evidence type="ECO:0000256" key="4">
    <source>
        <dbReference type="ARBA" id="ARBA00022705"/>
    </source>
</evidence>
<dbReference type="GO" id="GO:0005664">
    <property type="term" value="C:nuclear origin of replication recognition complex"/>
    <property type="evidence" value="ECO:0007669"/>
    <property type="project" value="TreeGrafter"/>
</dbReference>
<keyword evidence="6 7" id="KW-0539">Nucleus</keyword>
<name>A0A1B6JGR3_9HEMI</name>
<dbReference type="AlphaFoldDB" id="A0A1B6JGR3"/>
<keyword evidence="4 7" id="KW-0235">DNA replication</keyword>
<evidence type="ECO:0000256" key="5">
    <source>
        <dbReference type="ARBA" id="ARBA00023125"/>
    </source>
</evidence>
<dbReference type="Gene3D" id="3.40.50.300">
    <property type="entry name" value="P-loop containing nucleotide triphosphate hydrolases"/>
    <property type="match status" value="1"/>
</dbReference>
<evidence type="ECO:0000256" key="1">
    <source>
        <dbReference type="ARBA" id="ARBA00004123"/>
    </source>
</evidence>
<dbReference type="PANTHER" id="PTHR12087">
    <property type="entry name" value="ORIGIN RECOGNITION COMPLEX SUBUNIT 4"/>
    <property type="match status" value="1"/>
</dbReference>
<comment type="function">
    <text evidence="7">Component of the origin recognition complex (ORC) that binds origins of replication.</text>
</comment>